<dbReference type="Pfam" id="PF19767">
    <property type="entry name" value="DUF6254"/>
    <property type="match status" value="1"/>
</dbReference>
<organism evidence="2 3">
    <name type="scientific">Peribacillus frigoritolerans</name>
    <dbReference type="NCBI Taxonomy" id="450367"/>
    <lineage>
        <taxon>Bacteria</taxon>
        <taxon>Bacillati</taxon>
        <taxon>Bacillota</taxon>
        <taxon>Bacilli</taxon>
        <taxon>Bacillales</taxon>
        <taxon>Bacillaceae</taxon>
        <taxon>Peribacillus</taxon>
    </lineage>
</organism>
<evidence type="ECO:0000256" key="1">
    <source>
        <dbReference type="SAM" id="MobiDB-lite"/>
    </source>
</evidence>
<feature type="region of interest" description="Disordered" evidence="1">
    <location>
        <begin position="1"/>
        <end position="43"/>
    </location>
</feature>
<dbReference type="AlphaFoldDB" id="A0AAJ1QRD6"/>
<dbReference type="EMBL" id="JAUCFI010000003">
    <property type="protein sequence ID" value="MDM5286475.1"/>
    <property type="molecule type" value="Genomic_DNA"/>
</dbReference>
<feature type="compositionally biased region" description="Basic and acidic residues" evidence="1">
    <location>
        <begin position="1"/>
        <end position="17"/>
    </location>
</feature>
<gene>
    <name evidence="2" type="ORF">QUF85_24620</name>
</gene>
<dbReference type="RefSeq" id="WP_241663380.1">
    <property type="nucleotide sequence ID" value="NZ_CP085395.1"/>
</dbReference>
<evidence type="ECO:0000313" key="2">
    <source>
        <dbReference type="EMBL" id="MDM5286475.1"/>
    </source>
</evidence>
<protein>
    <submittedName>
        <fullName evidence="2">DUF6254 family protein</fullName>
    </submittedName>
</protein>
<name>A0AAJ1QRD6_9BACI</name>
<proteinExistence type="predicted"/>
<dbReference type="InterPro" id="IPR046221">
    <property type="entry name" value="DUF6254"/>
</dbReference>
<evidence type="ECO:0000313" key="3">
    <source>
        <dbReference type="Proteomes" id="UP001238973"/>
    </source>
</evidence>
<comment type="caution">
    <text evidence="2">The sequence shown here is derived from an EMBL/GenBank/DDBJ whole genome shotgun (WGS) entry which is preliminary data.</text>
</comment>
<sequence>MTQSKRQQERQWKDRKQSQNPHGKVHSFEQLAEDTGKNESATK</sequence>
<dbReference type="Proteomes" id="UP001238973">
    <property type="component" value="Unassembled WGS sequence"/>
</dbReference>
<feature type="compositionally biased region" description="Basic and acidic residues" evidence="1">
    <location>
        <begin position="34"/>
        <end position="43"/>
    </location>
</feature>
<accession>A0AAJ1QRD6</accession>
<reference evidence="2" key="1">
    <citation type="submission" date="2023-06" db="EMBL/GenBank/DDBJ databases">
        <title>Comparative genomics of Bacillaceae isolates and their secondary metabolite potential.</title>
        <authorList>
            <person name="Song L."/>
            <person name="Nielsen L.J."/>
            <person name="Mohite O."/>
            <person name="Xu X."/>
            <person name="Weber T."/>
            <person name="Kovacs A.T."/>
        </authorList>
    </citation>
    <scope>NUCLEOTIDE SEQUENCE</scope>
    <source>
        <strain evidence="2">G1S1</strain>
    </source>
</reference>